<keyword evidence="14" id="KW-0418">Kinase</keyword>
<keyword evidence="14" id="KW-0808">Transferase</keyword>
<dbReference type="InterPro" id="IPR001789">
    <property type="entry name" value="Sig_transdc_resp-reg_receiver"/>
</dbReference>
<dbReference type="EC" id="2.7.3.-" evidence="14"/>
<reference evidence="14 15" key="1">
    <citation type="submission" date="2010-04" db="EMBL/GenBank/DDBJ databases">
        <title>The genome of Herbaspirillum seropedicae SmR1, an endophytic, nitrogen-fixing, plant-growth promoting beta-Proteobacteria.</title>
        <authorList>
            <person name="Pedrosa F.O."/>
            <person name="Monteiro R.A."/>
            <person name="Wassem R."/>
            <person name="Cruz L.M."/>
            <person name="Ayub R.A."/>
            <person name="Colauto N.B."/>
            <person name="Fernandez M.A."/>
            <person name="Fungaro M.H.P."/>
            <person name="Grisard E.C."/>
            <person name="Hungria M."/>
            <person name="Madeira H.M.F."/>
            <person name="Nodari R.O."/>
            <person name="Osaku C.A."/>
            <person name="Petzl-Erler M.L."/>
            <person name="Terenzi H."/>
            <person name="Vieira L.G.E."/>
            <person name="Almeida M.I.M."/>
            <person name="Alves L.R."/>
            <person name="Arantes O.M.N."/>
            <person name="Balsanelli E."/>
            <person name="Barcellos F.G."/>
            <person name="Baura V.A."/>
            <person name="Binde D.R."/>
            <person name="Campo R.J."/>
            <person name="Chubatsu L.S."/>
            <person name="Chueire L.M.O."/>
            <person name="Ciferri R.R."/>
            <person name="Correa L.C."/>
            <person name="da Conceicao Silva J.L."/>
            <person name="Dabul A.N.G."/>
            <person name="Dambros B.P."/>
            <person name="Faoro H."/>
            <person name="Favetti A."/>
            <person name="Friedermann G."/>
            <person name="Furlaneto M.C."/>
            <person name="Gasques L.S."/>
            <person name="Gimenes C.C.T."/>
            <person name="Gioppo N.M.R."/>
            <person name="Glienke-Blanco C."/>
            <person name="Godoy L.P."/>
            <person name="Guerra M.P."/>
            <person name="Karp S."/>
            <person name="Kava-Cordeiro V."/>
            <person name="Margarido V.P."/>
            <person name="Mathioni S.M."/>
            <person name="Menck-Soares M.A."/>
            <person name="Murace N.K."/>
            <person name="Nicolas M.F."/>
            <person name="Oliveira C.E.C."/>
            <person name="Pagnan N.A.B."/>
            <person name="Pamphile J.A."/>
            <person name="Patussi E.V."/>
            <person name="Pereira L.F.P."/>
            <person name="Pereira-Ferrari L."/>
            <person name="Pinto F.G.S."/>
            <person name="Precoma C."/>
            <person name="Prioli A.J."/>
            <person name="Prioli S.M.A.P."/>
            <person name="Raittz R.T."/>
            <person name="Ramos H.J.O."/>
            <person name="Ribeiro E.M.S.F."/>
            <person name="Rigo L.U."/>
            <person name="Rocha C.L.M.S.C."/>
            <person name="Rocha S.N."/>
            <person name="Santos K."/>
            <person name="Satori D."/>
            <person name="Silva A.G."/>
            <person name="Simao R.C.G."/>
            <person name="Soares M.A.M."/>
            <person name="Souza E.M."/>
            <person name="Steffens M.B.R."/>
            <person name="Steindel M."/>
            <person name="Tadra-Sfeir M.Z."/>
            <person name="Takahashi E.K."/>
            <person name="Torres R.A."/>
            <person name="Valle J.S."/>
            <person name="Vernal J.I."/>
            <person name="Vilas-Boas L.A."/>
            <person name="Watanabe M.A.E."/>
            <person name="Weiss V.A."/>
            <person name="Yates M.A."/>
            <person name="Souza E.M."/>
        </authorList>
    </citation>
    <scope>NUCLEOTIDE SEQUENCE [LARGE SCALE GENOMIC DNA]</scope>
    <source>
        <strain evidence="14 15">SmR1</strain>
    </source>
</reference>
<evidence type="ECO:0000259" key="12">
    <source>
        <dbReference type="PROSITE" id="PS50110"/>
    </source>
</evidence>
<dbReference type="GO" id="GO:0004672">
    <property type="term" value="F:protein kinase activity"/>
    <property type="evidence" value="ECO:0007669"/>
    <property type="project" value="UniProtKB-ARBA"/>
</dbReference>
<dbReference type="PROSITE" id="PS50894">
    <property type="entry name" value="HPT"/>
    <property type="match status" value="1"/>
</dbReference>
<keyword evidence="15" id="KW-1185">Reference proteome</keyword>
<dbReference type="Gene3D" id="1.20.120.160">
    <property type="entry name" value="HPT domain"/>
    <property type="match status" value="1"/>
</dbReference>
<keyword evidence="9" id="KW-0472">Membrane</keyword>
<dbReference type="InterPro" id="IPR008207">
    <property type="entry name" value="Sig_transdc_His_kin_Hpt_dom"/>
</dbReference>
<evidence type="ECO:0000256" key="11">
    <source>
        <dbReference type="PROSITE-ProRule" id="PRU00169"/>
    </source>
</evidence>
<keyword evidence="4" id="KW-0812">Transmembrane</keyword>
<sequence>MNRSEPRVLLVDDSATIRYAMQNRLQSLGCQVQVAADGAAALAAIRAQPQGLVLLDCFLPDLPGHEVARQVRALEQEDPQRPYTPLIGISAEADAAHVRLCLDGGMDGMLDKPVQTADLRKMLSLWCDHECGDEGAALPPREEYARDLARLFLSTSQHDLAALQQAHRAGDQATMGKLAHRMKGAALTMQRSEIVALLECLEEAMQDDYDTQDAISLLLSSLEKVLAASAAPG</sequence>
<evidence type="ECO:0000256" key="3">
    <source>
        <dbReference type="ARBA" id="ARBA00022553"/>
    </source>
</evidence>
<dbReference type="OrthoDB" id="9179585at2"/>
<dbReference type="CDD" id="cd17546">
    <property type="entry name" value="REC_hyHK_CKI1_RcsC-like"/>
    <property type="match status" value="1"/>
</dbReference>
<keyword evidence="7" id="KW-1133">Transmembrane helix</keyword>
<feature type="modified residue" description="Phosphohistidine" evidence="10">
    <location>
        <position position="180"/>
    </location>
</feature>
<evidence type="ECO:0000256" key="6">
    <source>
        <dbReference type="ARBA" id="ARBA00022840"/>
    </source>
</evidence>
<dbReference type="STRING" id="757424.Hsero_3130"/>
<evidence type="ECO:0000256" key="4">
    <source>
        <dbReference type="ARBA" id="ARBA00022692"/>
    </source>
</evidence>
<name>D8J145_HERSS</name>
<dbReference type="Pfam" id="PF00072">
    <property type="entry name" value="Response_reg"/>
    <property type="match status" value="1"/>
</dbReference>
<evidence type="ECO:0000256" key="9">
    <source>
        <dbReference type="ARBA" id="ARBA00023136"/>
    </source>
</evidence>
<keyword evidence="8" id="KW-0902">Two-component regulatory system</keyword>
<evidence type="ECO:0000259" key="13">
    <source>
        <dbReference type="PROSITE" id="PS50894"/>
    </source>
</evidence>
<comment type="subcellular location">
    <subcellularLocation>
        <location evidence="1">Cell membrane</location>
        <topology evidence="1">Multi-pass membrane protein</topology>
    </subcellularLocation>
</comment>
<dbReference type="PANTHER" id="PTHR45339:SF1">
    <property type="entry name" value="HYBRID SIGNAL TRANSDUCTION HISTIDINE KINASE J"/>
    <property type="match status" value="1"/>
</dbReference>
<dbReference type="EMBL" id="CP002039">
    <property type="protein sequence ID" value="ADJ64614.1"/>
    <property type="molecule type" value="Genomic_DNA"/>
</dbReference>
<dbReference type="GeneID" id="29394148"/>
<evidence type="ECO:0000256" key="2">
    <source>
        <dbReference type="ARBA" id="ARBA00022475"/>
    </source>
</evidence>
<dbReference type="GO" id="GO:0005524">
    <property type="term" value="F:ATP binding"/>
    <property type="evidence" value="ECO:0007669"/>
    <property type="project" value="UniProtKB-KW"/>
</dbReference>
<evidence type="ECO:0000256" key="8">
    <source>
        <dbReference type="ARBA" id="ARBA00023012"/>
    </source>
</evidence>
<protein>
    <submittedName>
        <fullName evidence="14">Sensor histidine kinase (Domains REC and Hpt) protein</fullName>
        <ecNumber evidence="14">2.7.3.-</ecNumber>
    </submittedName>
</protein>
<gene>
    <name evidence="14" type="ordered locus">Hsero_3130</name>
</gene>
<keyword evidence="3 11" id="KW-0597">Phosphoprotein</keyword>
<accession>D8J145</accession>
<evidence type="ECO:0000256" key="1">
    <source>
        <dbReference type="ARBA" id="ARBA00004651"/>
    </source>
</evidence>
<keyword evidence="6" id="KW-0067">ATP-binding</keyword>
<feature type="domain" description="HPt" evidence="13">
    <location>
        <begin position="141"/>
        <end position="232"/>
    </location>
</feature>
<dbReference type="GO" id="GO:0005886">
    <property type="term" value="C:plasma membrane"/>
    <property type="evidence" value="ECO:0007669"/>
    <property type="project" value="UniProtKB-SubCell"/>
</dbReference>
<keyword evidence="5" id="KW-0547">Nucleotide-binding</keyword>
<dbReference type="RefSeq" id="WP_013235080.1">
    <property type="nucleotide sequence ID" value="NC_014323.1"/>
</dbReference>
<dbReference type="HOGENOM" id="CLU_1188655_0_0_4"/>
<organism evidence="14 15">
    <name type="scientific">Herbaspirillum seropedicae (strain SmR1)</name>
    <dbReference type="NCBI Taxonomy" id="757424"/>
    <lineage>
        <taxon>Bacteria</taxon>
        <taxon>Pseudomonadati</taxon>
        <taxon>Pseudomonadota</taxon>
        <taxon>Betaproteobacteria</taxon>
        <taxon>Burkholderiales</taxon>
        <taxon>Oxalobacteraceae</taxon>
        <taxon>Herbaspirillum</taxon>
    </lineage>
</organism>
<feature type="domain" description="Response regulatory" evidence="12">
    <location>
        <begin position="7"/>
        <end position="127"/>
    </location>
</feature>
<evidence type="ECO:0000256" key="7">
    <source>
        <dbReference type="ARBA" id="ARBA00022989"/>
    </source>
</evidence>
<dbReference type="PROSITE" id="PS50110">
    <property type="entry name" value="RESPONSE_REGULATORY"/>
    <property type="match status" value="1"/>
</dbReference>
<dbReference type="GO" id="GO:0000160">
    <property type="term" value="P:phosphorelay signal transduction system"/>
    <property type="evidence" value="ECO:0007669"/>
    <property type="project" value="UniProtKB-KW"/>
</dbReference>
<proteinExistence type="predicted"/>
<evidence type="ECO:0000313" key="15">
    <source>
        <dbReference type="Proteomes" id="UP000000329"/>
    </source>
</evidence>
<feature type="modified residue" description="4-aspartylphosphate" evidence="11">
    <location>
        <position position="56"/>
    </location>
</feature>
<dbReference type="SUPFAM" id="SSF47226">
    <property type="entry name" value="Histidine-containing phosphotransfer domain, HPT domain"/>
    <property type="match status" value="1"/>
</dbReference>
<dbReference type="Gene3D" id="3.40.50.2300">
    <property type="match status" value="1"/>
</dbReference>
<dbReference type="Pfam" id="PF01627">
    <property type="entry name" value="Hpt"/>
    <property type="match status" value="1"/>
</dbReference>
<evidence type="ECO:0000256" key="5">
    <source>
        <dbReference type="ARBA" id="ARBA00022741"/>
    </source>
</evidence>
<dbReference type="KEGG" id="hse:Hsero_3130"/>
<dbReference type="SUPFAM" id="SSF52172">
    <property type="entry name" value="CheY-like"/>
    <property type="match status" value="1"/>
</dbReference>
<dbReference type="InterPro" id="IPR011006">
    <property type="entry name" value="CheY-like_superfamily"/>
</dbReference>
<dbReference type="PANTHER" id="PTHR45339">
    <property type="entry name" value="HYBRID SIGNAL TRANSDUCTION HISTIDINE KINASE J"/>
    <property type="match status" value="1"/>
</dbReference>
<dbReference type="SMART" id="SM00448">
    <property type="entry name" value="REC"/>
    <property type="match status" value="1"/>
</dbReference>
<evidence type="ECO:0000256" key="10">
    <source>
        <dbReference type="PROSITE-ProRule" id="PRU00110"/>
    </source>
</evidence>
<evidence type="ECO:0000313" key="14">
    <source>
        <dbReference type="EMBL" id="ADJ64614.1"/>
    </source>
</evidence>
<dbReference type="AlphaFoldDB" id="D8J145"/>
<keyword evidence="2" id="KW-1003">Cell membrane</keyword>
<dbReference type="InterPro" id="IPR036641">
    <property type="entry name" value="HPT_dom_sf"/>
</dbReference>
<dbReference type="eggNOG" id="COG0784">
    <property type="taxonomic scope" value="Bacteria"/>
</dbReference>
<dbReference type="Proteomes" id="UP000000329">
    <property type="component" value="Chromosome"/>
</dbReference>
<dbReference type="eggNOG" id="COG2198">
    <property type="taxonomic scope" value="Bacteria"/>
</dbReference>